<sequence length="151" mass="17026">MLHGHSDPSFARLGQMVLEYDHPLKKLTEEFGPHTKAVSGALLSLHFLFVRRNQGAEQWRSAQLLSLISSPPAMINPANSDTMACEYLSVEVMERWIIIGFLLCHGCLNSNSQCQKLWKLCLQGSLYITLIREDVLQVHKVTEDLFSSLKG</sequence>
<dbReference type="AlphaFoldDB" id="A0A8B7WIZ8"/>
<dbReference type="PANTHER" id="PTHR12093">
    <property type="entry name" value="NCK-ASSOCIATED PROTEIN 1"/>
    <property type="match status" value="1"/>
</dbReference>
<name>A0A8B7WIZ8_CASCN</name>
<dbReference type="GO" id="GO:0031209">
    <property type="term" value="C:SCAR complex"/>
    <property type="evidence" value="ECO:0007669"/>
    <property type="project" value="TreeGrafter"/>
</dbReference>
<proteinExistence type="predicted"/>
<dbReference type="KEGG" id="ccan:109702750"/>
<gene>
    <name evidence="1" type="primary">LOC109702750</name>
</gene>
<dbReference type="RefSeq" id="XP_020043612.1">
    <property type="nucleotide sequence ID" value="XM_020188023.1"/>
</dbReference>
<dbReference type="GO" id="GO:0030031">
    <property type="term" value="P:cell projection assembly"/>
    <property type="evidence" value="ECO:0007669"/>
    <property type="project" value="TreeGrafter"/>
</dbReference>
<dbReference type="GO" id="GO:0048812">
    <property type="term" value="P:neuron projection morphogenesis"/>
    <property type="evidence" value="ECO:0007669"/>
    <property type="project" value="TreeGrafter"/>
</dbReference>
<protein>
    <submittedName>
        <fullName evidence="1">Nck-associated protein 1-like</fullName>
    </submittedName>
</protein>
<dbReference type="Pfam" id="PF09735">
    <property type="entry name" value="Nckap1"/>
    <property type="match status" value="1"/>
</dbReference>
<dbReference type="GO" id="GO:0016477">
    <property type="term" value="P:cell migration"/>
    <property type="evidence" value="ECO:0007669"/>
    <property type="project" value="TreeGrafter"/>
</dbReference>
<dbReference type="GO" id="GO:0030866">
    <property type="term" value="P:cortical actin cytoskeleton organization"/>
    <property type="evidence" value="ECO:0007669"/>
    <property type="project" value="TreeGrafter"/>
</dbReference>
<dbReference type="PANTHER" id="PTHR12093:SF9">
    <property type="entry name" value="NCK-ASSOCIATED PROTEIN 1-LIKE"/>
    <property type="match status" value="1"/>
</dbReference>
<organism evidence="1">
    <name type="scientific">Castor canadensis</name>
    <name type="common">American beaver</name>
    <dbReference type="NCBI Taxonomy" id="51338"/>
    <lineage>
        <taxon>Eukaryota</taxon>
        <taxon>Metazoa</taxon>
        <taxon>Chordata</taxon>
        <taxon>Craniata</taxon>
        <taxon>Vertebrata</taxon>
        <taxon>Euteleostomi</taxon>
        <taxon>Mammalia</taxon>
        <taxon>Eutheria</taxon>
        <taxon>Euarchontoglires</taxon>
        <taxon>Glires</taxon>
        <taxon>Rodentia</taxon>
        <taxon>Castorimorpha</taxon>
        <taxon>Castoridae</taxon>
        <taxon>Castor</taxon>
    </lineage>
</organism>
<evidence type="ECO:0000313" key="1">
    <source>
        <dbReference type="RefSeq" id="XP_020043612.1"/>
    </source>
</evidence>
<accession>A0A8B7WIZ8</accession>
<reference evidence="1" key="1">
    <citation type="submission" date="2025-08" db="UniProtKB">
        <authorList>
            <consortium name="RefSeq"/>
        </authorList>
    </citation>
    <scope>IDENTIFICATION</scope>
    <source>
        <tissue evidence="1">Leukocyte</tissue>
    </source>
</reference>
<dbReference type="InterPro" id="IPR019137">
    <property type="entry name" value="Nck-associated_protein-1"/>
</dbReference>
<dbReference type="OrthoDB" id="548214at2759"/>